<name>A0A2Z4AFC0_9BACT</name>
<evidence type="ECO:0000256" key="8">
    <source>
        <dbReference type="ARBA" id="ARBA00047469"/>
    </source>
</evidence>
<dbReference type="InterPro" id="IPR015413">
    <property type="entry name" value="Methionyl/Leucyl_tRNA_Synth"/>
</dbReference>
<dbReference type="EC" id="6.1.1.4" evidence="9"/>
<dbReference type="SUPFAM" id="SSF47323">
    <property type="entry name" value="Anticodon-binding domain of a subclass of class I aminoacyl-tRNA synthetases"/>
    <property type="match status" value="1"/>
</dbReference>
<accession>A0A2Z4AFC0</accession>
<feature type="domain" description="Methionyl/Leucyl tRNA synthetase" evidence="13">
    <location>
        <begin position="39"/>
        <end position="174"/>
    </location>
</feature>
<dbReference type="Gene3D" id="1.10.730.10">
    <property type="entry name" value="Isoleucyl-tRNA Synthetase, Domain 1"/>
    <property type="match status" value="1"/>
</dbReference>
<dbReference type="AlphaFoldDB" id="A0A2Z4AFC0"/>
<dbReference type="HAMAP" id="MF_00049_B">
    <property type="entry name" value="Leu_tRNA_synth_B"/>
    <property type="match status" value="1"/>
</dbReference>
<dbReference type="GO" id="GO:0005524">
    <property type="term" value="F:ATP binding"/>
    <property type="evidence" value="ECO:0007669"/>
    <property type="project" value="UniProtKB-UniRule"/>
</dbReference>
<dbReference type="GO" id="GO:0006429">
    <property type="term" value="P:leucyl-tRNA aminoacylation"/>
    <property type="evidence" value="ECO:0007669"/>
    <property type="project" value="UniProtKB-UniRule"/>
</dbReference>
<evidence type="ECO:0000256" key="5">
    <source>
        <dbReference type="ARBA" id="ARBA00022840"/>
    </source>
</evidence>
<dbReference type="CDD" id="cd00812">
    <property type="entry name" value="LeuRS_core"/>
    <property type="match status" value="1"/>
</dbReference>
<dbReference type="InterPro" id="IPR009080">
    <property type="entry name" value="tRNAsynth_Ia_anticodon-bd"/>
</dbReference>
<evidence type="ECO:0000256" key="10">
    <source>
        <dbReference type="RuleBase" id="RU363035"/>
    </source>
</evidence>
<dbReference type="InterPro" id="IPR014729">
    <property type="entry name" value="Rossmann-like_a/b/a_fold"/>
</dbReference>
<dbReference type="GO" id="GO:0004823">
    <property type="term" value="F:leucine-tRNA ligase activity"/>
    <property type="evidence" value="ECO:0007669"/>
    <property type="project" value="UniProtKB-UniRule"/>
</dbReference>
<feature type="binding site" evidence="9">
    <location>
        <position position="641"/>
    </location>
    <ligand>
        <name>ATP</name>
        <dbReference type="ChEBI" id="CHEBI:30616"/>
    </ligand>
</feature>
<dbReference type="InterPro" id="IPR025709">
    <property type="entry name" value="Leu_tRNA-synth_edit"/>
</dbReference>
<dbReference type="PANTHER" id="PTHR43740">
    <property type="entry name" value="LEUCYL-TRNA SYNTHETASE"/>
    <property type="match status" value="1"/>
</dbReference>
<feature type="domain" description="Aminoacyl-tRNA synthetase class Ia" evidence="11">
    <location>
        <begin position="604"/>
        <end position="670"/>
    </location>
</feature>
<dbReference type="GO" id="GO:0005829">
    <property type="term" value="C:cytosol"/>
    <property type="evidence" value="ECO:0007669"/>
    <property type="project" value="TreeGrafter"/>
</dbReference>
<dbReference type="InterPro" id="IPR002300">
    <property type="entry name" value="aa-tRNA-synth_Ia"/>
</dbReference>
<protein>
    <recommendedName>
        <fullName evidence="9">Leucine--tRNA ligase</fullName>
        <ecNumber evidence="9">6.1.1.4</ecNumber>
    </recommendedName>
    <alternativeName>
        <fullName evidence="9">Leucyl-tRNA synthetase</fullName>
        <shortName evidence="9">LeuRS</shortName>
    </alternativeName>
</protein>
<dbReference type="InterPro" id="IPR001412">
    <property type="entry name" value="aa-tRNA-synth_I_CS"/>
</dbReference>
<keyword evidence="5 9" id="KW-0067">ATP-binding</keyword>
<evidence type="ECO:0000256" key="4">
    <source>
        <dbReference type="ARBA" id="ARBA00022741"/>
    </source>
</evidence>
<organism evidence="15 16">
    <name type="scientific">Candidatus Moanibacter tarae</name>
    <dbReference type="NCBI Taxonomy" id="2200854"/>
    <lineage>
        <taxon>Bacteria</taxon>
        <taxon>Pseudomonadati</taxon>
        <taxon>Verrucomicrobiota</taxon>
        <taxon>Opitutia</taxon>
        <taxon>Puniceicoccales</taxon>
        <taxon>Puniceicoccales incertae sedis</taxon>
        <taxon>Candidatus Moanibacter</taxon>
    </lineage>
</organism>
<dbReference type="InterPro" id="IPR009008">
    <property type="entry name" value="Val/Leu/Ile-tRNA-synth_edit"/>
</dbReference>
<evidence type="ECO:0000256" key="1">
    <source>
        <dbReference type="ARBA" id="ARBA00005594"/>
    </source>
</evidence>
<dbReference type="PROSITE" id="PS00178">
    <property type="entry name" value="AA_TRNA_LIGASE_I"/>
    <property type="match status" value="1"/>
</dbReference>
<keyword evidence="3 9" id="KW-0436">Ligase</keyword>
<dbReference type="Gene3D" id="3.90.740.10">
    <property type="entry name" value="Valyl/Leucyl/Isoleucyl-tRNA synthetase, editing domain"/>
    <property type="match status" value="1"/>
</dbReference>
<dbReference type="SUPFAM" id="SSF50677">
    <property type="entry name" value="ValRS/IleRS/LeuRS editing domain"/>
    <property type="match status" value="1"/>
</dbReference>
<evidence type="ECO:0000256" key="9">
    <source>
        <dbReference type="HAMAP-Rule" id="MF_00049"/>
    </source>
</evidence>
<dbReference type="Pfam" id="PF08264">
    <property type="entry name" value="Anticodon_1"/>
    <property type="match status" value="1"/>
</dbReference>
<dbReference type="CDD" id="cd07958">
    <property type="entry name" value="Anticodon_Ia_Leu_BEm"/>
    <property type="match status" value="1"/>
</dbReference>
<keyword evidence="6 9" id="KW-0648">Protein biosynthesis</keyword>
<dbReference type="KEGG" id="mtar:DF168_00849"/>
<gene>
    <name evidence="9 15" type="primary">leuS</name>
    <name evidence="15" type="ORF">DF168_00849</name>
</gene>
<dbReference type="PRINTS" id="PR00985">
    <property type="entry name" value="TRNASYNTHLEU"/>
</dbReference>
<keyword evidence="7 9" id="KW-0030">Aminoacyl-tRNA synthetase</keyword>
<comment type="caution">
    <text evidence="9">Lacks conserved residue(s) required for the propagation of feature annotation.</text>
</comment>
<evidence type="ECO:0000259" key="13">
    <source>
        <dbReference type="Pfam" id="PF09334"/>
    </source>
</evidence>
<feature type="short sequence motif" description="'KMSKS' region" evidence="9">
    <location>
        <begin position="638"/>
        <end position="642"/>
    </location>
</feature>
<evidence type="ECO:0000259" key="12">
    <source>
        <dbReference type="Pfam" id="PF08264"/>
    </source>
</evidence>
<dbReference type="Pfam" id="PF13603">
    <property type="entry name" value="tRNA-synt_1_2"/>
    <property type="match status" value="1"/>
</dbReference>
<keyword evidence="4 9" id="KW-0547">Nucleotide-binding</keyword>
<dbReference type="NCBIfam" id="TIGR00396">
    <property type="entry name" value="leuS_bact"/>
    <property type="match status" value="1"/>
</dbReference>
<keyword evidence="2 9" id="KW-0963">Cytoplasm</keyword>
<feature type="domain" description="Leucyl-tRNA synthetase editing" evidence="14">
    <location>
        <begin position="225"/>
        <end position="410"/>
    </location>
</feature>
<dbReference type="FunFam" id="3.40.50.620:FF:000060">
    <property type="entry name" value="Leucine--tRNA ligase"/>
    <property type="match status" value="1"/>
</dbReference>
<comment type="catalytic activity">
    <reaction evidence="8 9">
        <text>tRNA(Leu) + L-leucine + ATP = L-leucyl-tRNA(Leu) + AMP + diphosphate</text>
        <dbReference type="Rhea" id="RHEA:11688"/>
        <dbReference type="Rhea" id="RHEA-COMP:9613"/>
        <dbReference type="Rhea" id="RHEA-COMP:9622"/>
        <dbReference type="ChEBI" id="CHEBI:30616"/>
        <dbReference type="ChEBI" id="CHEBI:33019"/>
        <dbReference type="ChEBI" id="CHEBI:57427"/>
        <dbReference type="ChEBI" id="CHEBI:78442"/>
        <dbReference type="ChEBI" id="CHEBI:78494"/>
        <dbReference type="ChEBI" id="CHEBI:456215"/>
        <dbReference type="EC" id="6.1.1.4"/>
    </reaction>
</comment>
<dbReference type="GO" id="GO:0002161">
    <property type="term" value="F:aminoacyl-tRNA deacylase activity"/>
    <property type="evidence" value="ECO:0007669"/>
    <property type="project" value="InterPro"/>
</dbReference>
<evidence type="ECO:0000259" key="11">
    <source>
        <dbReference type="Pfam" id="PF00133"/>
    </source>
</evidence>
<evidence type="ECO:0000256" key="2">
    <source>
        <dbReference type="ARBA" id="ARBA00022490"/>
    </source>
</evidence>
<evidence type="ECO:0000256" key="3">
    <source>
        <dbReference type="ARBA" id="ARBA00022598"/>
    </source>
</evidence>
<evidence type="ECO:0000313" key="16">
    <source>
        <dbReference type="Proteomes" id="UP000247465"/>
    </source>
</evidence>
<reference evidence="15 16" key="1">
    <citation type="submission" date="2018-06" db="EMBL/GenBank/DDBJ databases">
        <title>Draft Genome Sequence of a Novel Marine Bacterium Related to the Verrucomicrobia.</title>
        <authorList>
            <person name="Vosseberg J."/>
            <person name="Martijn J."/>
            <person name="Ettema T.J.G."/>
        </authorList>
    </citation>
    <scope>NUCLEOTIDE SEQUENCE [LARGE SCALE GENOMIC DNA]</scope>
    <source>
        <strain evidence="15">TARA_B100001123</strain>
    </source>
</reference>
<dbReference type="Gene3D" id="3.40.50.620">
    <property type="entry name" value="HUPs"/>
    <property type="match status" value="1"/>
</dbReference>
<proteinExistence type="inferred from homology"/>
<dbReference type="Pfam" id="PF09334">
    <property type="entry name" value="tRNA-synt_1g"/>
    <property type="match status" value="1"/>
</dbReference>
<dbReference type="Pfam" id="PF00133">
    <property type="entry name" value="tRNA-synt_1"/>
    <property type="match status" value="1"/>
</dbReference>
<dbReference type="SUPFAM" id="SSF52374">
    <property type="entry name" value="Nucleotidylyl transferase"/>
    <property type="match status" value="1"/>
</dbReference>
<dbReference type="InterPro" id="IPR002302">
    <property type="entry name" value="Leu-tRNA-ligase"/>
</dbReference>
<dbReference type="InterPro" id="IPR013155">
    <property type="entry name" value="M/V/L/I-tRNA-synth_anticd-bd"/>
</dbReference>
<sequence length="867" mass="99877">MAVNSTEYDFLKIEDYWQSFWKENGTFRAKDFQDGERVYVLSMFPYPSGEGLHIGHSENYTAPDIFARFQRARGCNILQPMGWDAFGLPTEQYAVTTGIHPRKITERNKDRFRSQLKRHGLAIDWEREIDTSKEKYFKWTQWTFLQMFKHGLAYVADRPVWWCPALGTVQANEEVIDGRSLRGNHPVERRNLRQWVLRITAYAERLINQLEELDWPASTKRQQKAWIGRSEGTEIIFEITDCPNEKLEAFTTRPDTLFGATYMVLAPEHPLIPKLTKPENWDAVNRYIQLASNKSDLDRTDLAKEKTGEPTGSFALNPLSGKRIPIWIADYVLMTYGTGVIMAVPAHDERDFEFAKKYRLPIVEVISKNDTTDGGGKEPSPYIGTGKMINSGSYNGMQSNIALGKIIADLKDSGKGKQTINYKLRDWLFSRQRYWGEPFPIVWIKEEDYLKAKRFEDSKVASYLPKEPVYFEENGIRRYAMPIPPTELPLNLPEIKIIEPSGSEESPLANVSDWVNVYYNILTGETRSVSDSLEDLARDDWALARRETNTMPQWAGSCWYHLRYIDPNNTTKLIDEELDRYWGGGPDYYIGGAEHAVLHLLYARFWQMFLHDIGFVSKPEPYKRLIHQGMILGEDGSKMSKSIGNVVNPDEVINLFGADAMRLYLMFMGPLQDSKPWSTQSVEGISRFLRRVWRIYFDRKGKISSKIQADRDDSETNRLLHATIKKVTSDILDFHFNTAVSQLMIFANHLQKVPSVSKDTASRFCQILAPFAPHFAEEVWERLGETSSIIDHPWPEFDEQKLIQEEVTIVFQVNGKFRGDSKISMDAQKEQVIEVAKKHPRVSPHLSGKGIQKVIYVPRKILNIVTS</sequence>
<evidence type="ECO:0000313" key="15">
    <source>
        <dbReference type="EMBL" id="AWT59656.1"/>
    </source>
</evidence>
<evidence type="ECO:0000259" key="14">
    <source>
        <dbReference type="Pfam" id="PF13603"/>
    </source>
</evidence>
<dbReference type="EMBL" id="CP029803">
    <property type="protein sequence ID" value="AWT59656.1"/>
    <property type="molecule type" value="Genomic_DNA"/>
</dbReference>
<evidence type="ECO:0000256" key="6">
    <source>
        <dbReference type="ARBA" id="ARBA00022917"/>
    </source>
</evidence>
<feature type="domain" description="Methionyl/Valyl/Leucyl/Isoleucyl-tRNA synthetase anticodon-binding" evidence="12">
    <location>
        <begin position="718"/>
        <end position="831"/>
    </location>
</feature>
<comment type="subcellular location">
    <subcellularLocation>
        <location evidence="9">Cytoplasm</location>
    </subcellularLocation>
</comment>
<evidence type="ECO:0000256" key="7">
    <source>
        <dbReference type="ARBA" id="ARBA00023146"/>
    </source>
</evidence>
<dbReference type="FunFam" id="1.10.730.10:FF:000011">
    <property type="entry name" value="Leucine--tRNA ligase chloroplastic/mitochondrial"/>
    <property type="match status" value="1"/>
</dbReference>
<comment type="similarity">
    <text evidence="1 9 10">Belongs to the class-I aminoacyl-tRNA synthetase family.</text>
</comment>
<dbReference type="Proteomes" id="UP000247465">
    <property type="component" value="Chromosome"/>
</dbReference>
<dbReference type="PANTHER" id="PTHR43740:SF2">
    <property type="entry name" value="LEUCINE--TRNA LIGASE, MITOCHONDRIAL"/>
    <property type="match status" value="1"/>
</dbReference>